<feature type="region of interest" description="Disordered" evidence="2">
    <location>
        <begin position="495"/>
        <end position="545"/>
    </location>
</feature>
<dbReference type="Proteomes" id="UP001597263">
    <property type="component" value="Unassembled WGS sequence"/>
</dbReference>
<dbReference type="Pfam" id="PF18883">
    <property type="entry name" value="AC_1"/>
    <property type="match status" value="1"/>
</dbReference>
<dbReference type="InterPro" id="IPR012332">
    <property type="entry name" value="Autotransporter_pectin_lyase_C"/>
</dbReference>
<protein>
    <submittedName>
        <fullName evidence="5">Autotransporter-associated beta strand repeat-containing protein</fullName>
    </submittedName>
</protein>
<evidence type="ECO:0000313" key="5">
    <source>
        <dbReference type="EMBL" id="MFD1227448.1"/>
    </source>
</evidence>
<feature type="compositionally biased region" description="Gly residues" evidence="2">
    <location>
        <begin position="69"/>
        <end position="118"/>
    </location>
</feature>
<dbReference type="PANTHER" id="PTHR35037:SF3">
    <property type="entry name" value="C-TERMINAL REGION OF AIDA-LIKE PROTEIN"/>
    <property type="match status" value="1"/>
</dbReference>
<dbReference type="SUPFAM" id="SSF51126">
    <property type="entry name" value="Pectin lyase-like"/>
    <property type="match status" value="3"/>
</dbReference>
<feature type="non-terminal residue" evidence="5">
    <location>
        <position position="1596"/>
    </location>
</feature>
<feature type="transmembrane region" description="Helical" evidence="3">
    <location>
        <begin position="38"/>
        <end position="61"/>
    </location>
</feature>
<feature type="compositionally biased region" description="Gly residues" evidence="2">
    <location>
        <begin position="284"/>
        <end position="298"/>
    </location>
</feature>
<feature type="compositionally biased region" description="Gly residues" evidence="2">
    <location>
        <begin position="339"/>
        <end position="358"/>
    </location>
</feature>
<dbReference type="CDD" id="cd01344">
    <property type="entry name" value="PL2_Passenger_AT"/>
    <property type="match status" value="1"/>
</dbReference>
<dbReference type="InterPro" id="IPR011050">
    <property type="entry name" value="Pectin_lyase_fold/virulence"/>
</dbReference>
<feature type="compositionally biased region" description="Gly residues" evidence="2">
    <location>
        <begin position="323"/>
        <end position="332"/>
    </location>
</feature>
<sequence>MSEFKKFSNTRSFIFIDTMVVLAHSVSPAALKKAIQPAAMLAIWGATGVATLAFGQIGYVWAANIESSGGDGGKSSNGTNGTGGATGTNGVGGNGGDGGAGAGTTTGAGVGGTGGGLGASTADPASSTPITGGDGSAGANGTLSQNQNAGGGGGGGSGGTGVVSTDTAFESKTVINGGNGGKGGSGIIANAPDDTSGSSAGSGGDGGVGVYYGSATTATNSGTIHGGDGGNGGKGTDGKDITSAAFEMTRNGGSGGNGGGGGTAAIFSDGIVITNTNTGSISGGTGGAGSDAGAGGTANGQLGSVSSSGGQGAAGGKGRDGGDGVSVSGGGTLNNDGTINGGIGGQGGKGGDGGSGMTSGGAGGVGGVGGNGGVAVNFSATATITNTGHLSGGNGAAGADGGGSGTTQSIAIGGLTSGNGGAGGNGGVAVQLSGMNNSVINNGGTITGGDGKNGGKGGDPFAAVRYSNRGAFGDSGDGGNGAAALVLGDTSTVTNTSGTIQGGNGGNGGQQPGTDASSPPPGIGGLGGNGITANQGSTITNGGAVTGGRGGNGGASGSTFGTAGLGGYGILLSGSDGKVINSGTLSGGQSGDGVTRAFAISFTGGASTLELHAGSNIIGDAVAQGTGNTFILGGDDNDTFAGQVTSVTTGTAQYRGFQSNVKDGASIWTLTGTTASWTIKQGVLQIGDGGTNGNVTGDVITGTDDATKGTLAFNRSNDFVFQGKISGTGGIEQKGANTITLTADNTYSGGTVISAGTLRLGNTATTGSITGDVTNNGTLAFNRSDSLTFDGLISGSGSVSQIGLGTTILTADSTYAGGTTVSAGVLQIGDGHVTGSFKGNAAIDVNATLAFNHSDRLNFDGVVSGSGLLKQIGAGAFSLNGDSSGFAGKTSVSSGTLLVHGKLGGIVEVMANASLGGDGTITGDSTLDAGGANLVGQEGQVLTFEKDLTMAAGNNVNVALGAPSTNGLFHVKGHLTLDGTLNVTDQGGFGPGLYRIFDYDGKLTNNGFVLGTVPGGDISQMILQTNIANQINLVSTSGVSLRFWNGGDASKHGNGTINGGNGVWNNADPNWTEITGIISGVWRDDDFAIFTGSPGIVTINNSGGAIRANGMQFSTDGYRLEGDALTLADDVAPIIRVDKDVTATIEVELQGTQGVNKTDFGTLILTGENHYTGGTTVSEGILQLGDGGNSGSIDGDVVLARTAYDYGTLAFNRSDAVIFVGAISGEGEVLQQGTGTTTFTGNNSYSGGLTIEKGTAQAGIADTAFGSGRLTVNAGATADLNDFNTTVAGLLDGKDGGGAVTLGTGTLTLRQDFDSTFSGAISGDGGLTKNSAGMLTLSGANTYSGATMLNGGTLKQGAQGGLSSASAYTIGTDATLMLNGFNTAMTSLANSGVTDFGGAGGTTLSVTGNYIGGGTLMLNTVLGDDNSKTDLLKVGGDTSGTTTVKVNNYGGLGAQTNEGIRIITIAGQSNGQFNLSGAPTKDGRQAVVAGAYAYTLHQGGVSTPDDGNWYLRSERTDGDGPDYNPGTPVYEGYGQTMQALNKLPTLQQRVGNRYWSGASNPVIEQGADAIGTPLVPADATIDTRGIWGRIEGAHNR</sequence>
<feature type="compositionally biased region" description="Gly residues" evidence="2">
    <location>
        <begin position="500"/>
        <end position="511"/>
    </location>
</feature>
<gene>
    <name evidence="5" type="ORF">ACFQ35_09890</name>
</gene>
<evidence type="ECO:0000259" key="4">
    <source>
        <dbReference type="Pfam" id="PF18883"/>
    </source>
</evidence>
<dbReference type="Gene3D" id="2.160.20.20">
    <property type="match status" value="1"/>
</dbReference>
<dbReference type="InterPro" id="IPR013425">
    <property type="entry name" value="Autotrns_rpt"/>
</dbReference>
<feature type="domain" description="Autochaperone" evidence="4">
    <location>
        <begin position="1399"/>
        <end position="1496"/>
    </location>
</feature>
<evidence type="ECO:0000256" key="3">
    <source>
        <dbReference type="SAM" id="Phobius"/>
    </source>
</evidence>
<comment type="caution">
    <text evidence="5">The sequence shown here is derived from an EMBL/GenBank/DDBJ whole genome shotgun (WGS) entry which is preliminary data.</text>
</comment>
<dbReference type="EMBL" id="JBHTMA010000035">
    <property type="protein sequence ID" value="MFD1227448.1"/>
    <property type="molecule type" value="Genomic_DNA"/>
</dbReference>
<keyword evidence="3" id="KW-1133">Transmembrane helix</keyword>
<name>A0ABW3V388_9HYPH</name>
<feature type="compositionally biased region" description="Polar residues" evidence="2">
    <location>
        <begin position="139"/>
        <end position="148"/>
    </location>
</feature>
<keyword evidence="1" id="KW-0732">Signal</keyword>
<evidence type="ECO:0000256" key="2">
    <source>
        <dbReference type="SAM" id="MobiDB-lite"/>
    </source>
</evidence>
<dbReference type="RefSeq" id="WP_377700433.1">
    <property type="nucleotide sequence ID" value="NZ_JBHTMA010000035.1"/>
</dbReference>
<dbReference type="InterPro" id="IPR043990">
    <property type="entry name" value="AC_1"/>
</dbReference>
<keyword evidence="3" id="KW-0472">Membrane</keyword>
<dbReference type="InterPro" id="IPR051551">
    <property type="entry name" value="Autotransporter_adhesion"/>
</dbReference>
<feature type="region of interest" description="Disordered" evidence="2">
    <location>
        <begin position="284"/>
        <end position="358"/>
    </location>
</feature>
<dbReference type="Pfam" id="PF12951">
    <property type="entry name" value="PATR"/>
    <property type="match status" value="7"/>
</dbReference>
<feature type="compositionally biased region" description="Gly residues" evidence="2">
    <location>
        <begin position="149"/>
        <end position="161"/>
    </location>
</feature>
<organism evidence="5 6">
    <name type="scientific">Pseudochrobactrum kiredjianiae</name>
    <dbReference type="NCBI Taxonomy" id="386305"/>
    <lineage>
        <taxon>Bacteria</taxon>
        <taxon>Pseudomonadati</taxon>
        <taxon>Pseudomonadota</taxon>
        <taxon>Alphaproteobacteria</taxon>
        <taxon>Hyphomicrobiales</taxon>
        <taxon>Brucellaceae</taxon>
        <taxon>Pseudochrobactrum</taxon>
    </lineage>
</organism>
<accession>A0ABW3V388</accession>
<reference evidence="6" key="1">
    <citation type="journal article" date="2019" name="Int. J. Syst. Evol. Microbiol.">
        <title>The Global Catalogue of Microorganisms (GCM) 10K type strain sequencing project: providing services to taxonomists for standard genome sequencing and annotation.</title>
        <authorList>
            <consortium name="The Broad Institute Genomics Platform"/>
            <consortium name="The Broad Institute Genome Sequencing Center for Infectious Disease"/>
            <person name="Wu L."/>
            <person name="Ma J."/>
        </authorList>
    </citation>
    <scope>NUCLEOTIDE SEQUENCE [LARGE SCALE GENOMIC DNA]</scope>
    <source>
        <strain evidence="6">CCUG 49584</strain>
    </source>
</reference>
<dbReference type="PANTHER" id="PTHR35037">
    <property type="entry name" value="C-TERMINAL REGION OF AIDA-LIKE PROTEIN"/>
    <property type="match status" value="1"/>
</dbReference>
<keyword evidence="6" id="KW-1185">Reference proteome</keyword>
<proteinExistence type="predicted"/>
<evidence type="ECO:0000313" key="6">
    <source>
        <dbReference type="Proteomes" id="UP001597263"/>
    </source>
</evidence>
<feature type="compositionally biased region" description="Polar residues" evidence="2">
    <location>
        <begin position="532"/>
        <end position="541"/>
    </location>
</feature>
<keyword evidence="3" id="KW-0812">Transmembrane</keyword>
<dbReference type="NCBIfam" id="TIGR02601">
    <property type="entry name" value="autotrns_rpt"/>
    <property type="match status" value="5"/>
</dbReference>
<feature type="compositionally biased region" description="Low complexity" evidence="2">
    <location>
        <begin position="299"/>
        <end position="308"/>
    </location>
</feature>
<evidence type="ECO:0000256" key="1">
    <source>
        <dbReference type="ARBA" id="ARBA00022729"/>
    </source>
</evidence>
<feature type="region of interest" description="Disordered" evidence="2">
    <location>
        <begin position="68"/>
        <end position="164"/>
    </location>
</feature>